<dbReference type="GO" id="GO:0016740">
    <property type="term" value="F:transferase activity"/>
    <property type="evidence" value="ECO:0007669"/>
    <property type="project" value="UniProtKB-KW"/>
</dbReference>
<dbReference type="Proteomes" id="UP000308705">
    <property type="component" value="Unassembled WGS sequence"/>
</dbReference>
<dbReference type="Pfam" id="PF13480">
    <property type="entry name" value="Acetyltransf_6"/>
    <property type="match status" value="1"/>
</dbReference>
<comment type="caution">
    <text evidence="2">The sequence shown here is derived from an EMBL/GenBank/DDBJ whole genome shotgun (WGS) entry which is preliminary data.</text>
</comment>
<name>A0A4U3M4C9_9ACTN</name>
<dbReference type="OrthoDB" id="4700839at2"/>
<gene>
    <name evidence="2" type="ORF">FDA94_32985</name>
</gene>
<dbReference type="InterPro" id="IPR038740">
    <property type="entry name" value="BioF2-like_GNAT_dom"/>
</dbReference>
<dbReference type="SUPFAM" id="SSF55729">
    <property type="entry name" value="Acyl-CoA N-acyltransferases (Nat)"/>
    <property type="match status" value="1"/>
</dbReference>
<protein>
    <submittedName>
        <fullName evidence="2">GNAT family N-acetyltransferase</fullName>
    </submittedName>
</protein>
<reference evidence="2 3" key="1">
    <citation type="submission" date="2019-04" db="EMBL/GenBank/DDBJ databases">
        <title>Herbidospora sp. NEAU-GS14.nov., a novel actinomycete isolated from soil.</title>
        <authorList>
            <person name="Han L."/>
        </authorList>
    </citation>
    <scope>NUCLEOTIDE SEQUENCE [LARGE SCALE GENOMIC DNA]</scope>
    <source>
        <strain evidence="2 3">NEAU-GS14</strain>
    </source>
</reference>
<sequence>MRIDVVRPSELSEAQMTAWRALERLDGRRPNPFLAPEYTRAVGAVRVDAHVAVVDGGRAFFPFERRGAVGLPIGSVLSDLQGMAAEPGLEVPPRELLRACDLKVWAFDHLDPGQFVPSHKALHPSPVIDLTGGYDVYAKGLAERSSKIYKSTLKKERRLAREVGEVRFTLDSPDRAALRTLQRWKSAQYRRTGRPDRFAEPWVVAVTERLHDVRTPVFTGTLGLLYAGDTLVAGNFGVRTETTIIAWFPVYDPAFAFYSPGLIHRLRLCRAVAEAGVTLMDLGRGEKGYKDSLKTGDQMVAEGRLARPSVAAARHWLVHEPRRRAVNLVLSTPVLYGAADRAARWAAARRGTTPASAD</sequence>
<accession>A0A4U3M4C9</accession>
<keyword evidence="3" id="KW-1185">Reference proteome</keyword>
<organism evidence="2 3">
    <name type="scientific">Herbidospora galbida</name>
    <dbReference type="NCBI Taxonomy" id="2575442"/>
    <lineage>
        <taxon>Bacteria</taxon>
        <taxon>Bacillati</taxon>
        <taxon>Actinomycetota</taxon>
        <taxon>Actinomycetes</taxon>
        <taxon>Streptosporangiales</taxon>
        <taxon>Streptosporangiaceae</taxon>
        <taxon>Herbidospora</taxon>
    </lineage>
</organism>
<evidence type="ECO:0000313" key="3">
    <source>
        <dbReference type="Proteomes" id="UP000308705"/>
    </source>
</evidence>
<dbReference type="InterPro" id="IPR016181">
    <property type="entry name" value="Acyl_CoA_acyltransferase"/>
</dbReference>
<feature type="domain" description="BioF2-like acetyltransferase" evidence="1">
    <location>
        <begin position="150"/>
        <end position="290"/>
    </location>
</feature>
<keyword evidence="2" id="KW-0808">Transferase</keyword>
<evidence type="ECO:0000313" key="2">
    <source>
        <dbReference type="EMBL" id="TKK83668.1"/>
    </source>
</evidence>
<dbReference type="EMBL" id="SZQA01000043">
    <property type="protein sequence ID" value="TKK83668.1"/>
    <property type="molecule type" value="Genomic_DNA"/>
</dbReference>
<dbReference type="AlphaFoldDB" id="A0A4U3M4C9"/>
<proteinExistence type="predicted"/>
<dbReference type="RefSeq" id="WP_137250985.1">
    <property type="nucleotide sequence ID" value="NZ_SZQA01000043.1"/>
</dbReference>
<evidence type="ECO:0000259" key="1">
    <source>
        <dbReference type="Pfam" id="PF13480"/>
    </source>
</evidence>